<evidence type="ECO:0000313" key="17">
    <source>
        <dbReference type="EMBL" id="CAB3397697.1"/>
    </source>
</evidence>
<keyword evidence="9 15" id="KW-1133">Transmembrane helix</keyword>
<name>A0A8S1EAM0_9PELO</name>
<keyword evidence="4" id="KW-0109">Calcium transport</keyword>
<evidence type="ECO:0000256" key="1">
    <source>
        <dbReference type="ARBA" id="ARBA00004651"/>
    </source>
</evidence>
<feature type="transmembrane region" description="Helical" evidence="15">
    <location>
        <begin position="544"/>
        <end position="563"/>
    </location>
</feature>
<dbReference type="PANTHER" id="PTHR10582">
    <property type="entry name" value="TRANSIENT RECEPTOR POTENTIAL ION CHANNEL PROTEIN"/>
    <property type="match status" value="1"/>
</dbReference>
<keyword evidence="5" id="KW-0107">Calcium channel</keyword>
<evidence type="ECO:0000256" key="13">
    <source>
        <dbReference type="PROSITE-ProRule" id="PRU00023"/>
    </source>
</evidence>
<feature type="transmembrane region" description="Helical" evidence="15">
    <location>
        <begin position="427"/>
        <end position="448"/>
    </location>
</feature>
<dbReference type="Gene3D" id="1.25.40.20">
    <property type="entry name" value="Ankyrin repeat-containing domain"/>
    <property type="match status" value="1"/>
</dbReference>
<proteinExistence type="predicted"/>
<feature type="transmembrane region" description="Helical" evidence="15">
    <location>
        <begin position="498"/>
        <end position="523"/>
    </location>
</feature>
<dbReference type="Pfam" id="PF00023">
    <property type="entry name" value="Ank"/>
    <property type="match status" value="1"/>
</dbReference>
<dbReference type="Pfam" id="PF12796">
    <property type="entry name" value="Ank_2"/>
    <property type="match status" value="1"/>
</dbReference>
<feature type="transmembrane region" description="Helical" evidence="15">
    <location>
        <begin position="613"/>
        <end position="635"/>
    </location>
</feature>
<dbReference type="EMBL" id="CADEPM010000001">
    <property type="protein sequence ID" value="CAB3397697.1"/>
    <property type="molecule type" value="Genomic_DNA"/>
</dbReference>
<evidence type="ECO:0000256" key="5">
    <source>
        <dbReference type="ARBA" id="ARBA00022673"/>
    </source>
</evidence>
<dbReference type="OrthoDB" id="533508at2759"/>
<evidence type="ECO:0000259" key="16">
    <source>
        <dbReference type="Pfam" id="PF00520"/>
    </source>
</evidence>
<comment type="caution">
    <text evidence="17">The sequence shown here is derived from an EMBL/GenBank/DDBJ whole genome shotgun (WGS) entry which is preliminary data.</text>
</comment>
<keyword evidence="2" id="KW-0813">Transport</keyword>
<evidence type="ECO:0000313" key="18">
    <source>
        <dbReference type="Proteomes" id="UP000494206"/>
    </source>
</evidence>
<dbReference type="Pfam" id="PF00520">
    <property type="entry name" value="Ion_trans"/>
    <property type="match status" value="1"/>
</dbReference>
<reference evidence="17 18" key="1">
    <citation type="submission" date="2020-04" db="EMBL/GenBank/DDBJ databases">
        <authorList>
            <person name="Laetsch R D."/>
            <person name="Stevens L."/>
            <person name="Kumar S."/>
            <person name="Blaxter L. M."/>
        </authorList>
    </citation>
    <scope>NUCLEOTIDE SEQUENCE [LARGE SCALE GENOMIC DNA]</scope>
</reference>
<gene>
    <name evidence="17" type="ORF">CBOVIS_LOCUS1072</name>
</gene>
<keyword evidence="6 15" id="KW-0812">Transmembrane</keyword>
<evidence type="ECO:0000256" key="4">
    <source>
        <dbReference type="ARBA" id="ARBA00022568"/>
    </source>
</evidence>
<evidence type="ECO:0000256" key="6">
    <source>
        <dbReference type="ARBA" id="ARBA00022692"/>
    </source>
</evidence>
<evidence type="ECO:0000256" key="10">
    <source>
        <dbReference type="ARBA" id="ARBA00023065"/>
    </source>
</evidence>
<keyword evidence="10" id="KW-0406">Ion transport</keyword>
<dbReference type="FunFam" id="1.25.40.20:FF:000181">
    <property type="entry name" value="Nanchung, isoform A"/>
    <property type="match status" value="1"/>
</dbReference>
<protein>
    <recommendedName>
        <fullName evidence="16">Ion transport domain-containing protein</fullName>
    </recommendedName>
</protein>
<evidence type="ECO:0000256" key="2">
    <source>
        <dbReference type="ARBA" id="ARBA00022448"/>
    </source>
</evidence>
<dbReference type="InterPro" id="IPR002110">
    <property type="entry name" value="Ankyrin_rpt"/>
</dbReference>
<dbReference type="InterPro" id="IPR005821">
    <property type="entry name" value="Ion_trans_dom"/>
</dbReference>
<evidence type="ECO:0000256" key="8">
    <source>
        <dbReference type="ARBA" id="ARBA00022837"/>
    </source>
</evidence>
<feature type="repeat" description="ANK" evidence="13">
    <location>
        <begin position="199"/>
        <end position="231"/>
    </location>
</feature>
<dbReference type="InterPro" id="IPR024862">
    <property type="entry name" value="TRPV"/>
</dbReference>
<dbReference type="SMART" id="SM00248">
    <property type="entry name" value="ANK"/>
    <property type="match status" value="4"/>
</dbReference>
<evidence type="ECO:0000256" key="9">
    <source>
        <dbReference type="ARBA" id="ARBA00022989"/>
    </source>
</evidence>
<dbReference type="InterPro" id="IPR036770">
    <property type="entry name" value="Ankyrin_rpt-contain_sf"/>
</dbReference>
<dbReference type="GO" id="GO:0005262">
    <property type="term" value="F:calcium channel activity"/>
    <property type="evidence" value="ECO:0007669"/>
    <property type="project" value="UniProtKB-KW"/>
</dbReference>
<feature type="repeat" description="ANK" evidence="13">
    <location>
        <begin position="267"/>
        <end position="299"/>
    </location>
</feature>
<dbReference type="SUPFAM" id="SSF48403">
    <property type="entry name" value="Ankyrin repeat"/>
    <property type="match status" value="1"/>
</dbReference>
<keyword evidence="12" id="KW-0407">Ion channel</keyword>
<feature type="region of interest" description="Disordered" evidence="14">
    <location>
        <begin position="784"/>
        <end position="803"/>
    </location>
</feature>
<organism evidence="17 18">
    <name type="scientific">Caenorhabditis bovis</name>
    <dbReference type="NCBI Taxonomy" id="2654633"/>
    <lineage>
        <taxon>Eukaryota</taxon>
        <taxon>Metazoa</taxon>
        <taxon>Ecdysozoa</taxon>
        <taxon>Nematoda</taxon>
        <taxon>Chromadorea</taxon>
        <taxon>Rhabditida</taxon>
        <taxon>Rhabditina</taxon>
        <taxon>Rhabditomorpha</taxon>
        <taxon>Rhabditoidea</taxon>
        <taxon>Rhabditidae</taxon>
        <taxon>Peloderinae</taxon>
        <taxon>Caenorhabditis</taxon>
    </lineage>
</organism>
<dbReference type="AlphaFoldDB" id="A0A8S1EAM0"/>
<accession>A0A8S1EAM0</accession>
<evidence type="ECO:0000256" key="3">
    <source>
        <dbReference type="ARBA" id="ARBA00022475"/>
    </source>
</evidence>
<sequence>MGGSASKVTPNDARADANAANTISENRNIYKLVDMHGGGSLIRLARTCKEMNSMNMLDAYIDQEIRKYLYNSGKGKLVPVAELVKIRNKERNAKLGAFSRKKGKGKSGPNILDEFDQGQAEMGDLKKALKLLDGGGKGGKSESKYREICWKLDERGSMGENLVAICLIQGTEIHNIIVKRLIAFYPKLVNDICVSEDYYGLSPLHLAIINHDAPFVSYLLRMGADLNQRCYGAFFCAEDQKASRTDSLEHEFVELSKNTNYTGSMYFGEFPLSFAICMGQHDLVRMLLAKRANMNAQDTNGNTVVHLCVIHNKMDMLDAIIEAGGNLRIANKQNLTALTLAARLAKKSIFDKILQLECEKVWTYGNSQCVAYPLTKIDTIDELTGEMNDTSALSLVVYGETTQHLELMDGLIEQILDEKWKAYGKKLWLRSLFMFLIFYCCFTTAYMLRPSSATTEHLTKGRINDDGETETKNSSNFLEWHSTETQCHLLHYSQWPWYYGWLRLGCECATIVLIIFQTFFDIGDIKRIGFQKWFNFLKAFPAKLCYKFSFLFILLAVPCRLSCSLHENFLTFDNTLAIISVILVTQHFLYFMRAIPFVGPFVLMVYTIIATDLVRFAMIYSIFLIGFSQSFYVIFTSCERSAAQMNRIDPTKSEFTNIMENPIDALLRTFIMTIGEFSVLYREMAACDGVLMRNLGKVMFLFFEIFVSILQFNLLIAMMTRTYETIFLTRKEWKRQWAQVILMLEMSLSPKTRKMHLLRYTRPTGMNKQVRSYVVVGRGDGERGETQELEAREAKEEKKREERRQILRKKQREHELKTKAIALLGSKLKMEVTRRRLIRQQTLDANSRI</sequence>
<evidence type="ECO:0000256" key="11">
    <source>
        <dbReference type="ARBA" id="ARBA00023136"/>
    </source>
</evidence>
<dbReference type="GO" id="GO:0098703">
    <property type="term" value="P:calcium ion import across plasma membrane"/>
    <property type="evidence" value="ECO:0007669"/>
    <property type="project" value="TreeGrafter"/>
</dbReference>
<dbReference type="PANTHER" id="PTHR10582:SF19">
    <property type="entry name" value="ION TRANSPORT DOMAIN-CONTAINING PROTEIN"/>
    <property type="match status" value="1"/>
</dbReference>
<dbReference type="PROSITE" id="PS50297">
    <property type="entry name" value="ANK_REP_REGION"/>
    <property type="match status" value="2"/>
</dbReference>
<keyword evidence="11 15" id="KW-0472">Membrane</keyword>
<keyword evidence="8" id="KW-0106">Calcium</keyword>
<dbReference type="PROSITE" id="PS50088">
    <property type="entry name" value="ANK_REPEAT"/>
    <property type="match status" value="3"/>
</dbReference>
<evidence type="ECO:0000256" key="14">
    <source>
        <dbReference type="SAM" id="MobiDB-lite"/>
    </source>
</evidence>
<dbReference type="GO" id="GO:0005886">
    <property type="term" value="C:plasma membrane"/>
    <property type="evidence" value="ECO:0007669"/>
    <property type="project" value="UniProtKB-SubCell"/>
</dbReference>
<keyword evidence="13" id="KW-0040">ANK repeat</keyword>
<feature type="domain" description="Ion transport" evidence="16">
    <location>
        <begin position="549"/>
        <end position="726"/>
    </location>
</feature>
<evidence type="ECO:0000256" key="12">
    <source>
        <dbReference type="ARBA" id="ARBA00023303"/>
    </source>
</evidence>
<evidence type="ECO:0000256" key="7">
    <source>
        <dbReference type="ARBA" id="ARBA00022737"/>
    </source>
</evidence>
<keyword evidence="18" id="KW-1185">Reference proteome</keyword>
<feature type="transmembrane region" description="Helical" evidence="15">
    <location>
        <begin position="698"/>
        <end position="720"/>
    </location>
</feature>
<keyword evidence="3" id="KW-1003">Cell membrane</keyword>
<keyword evidence="7" id="KW-0677">Repeat</keyword>
<comment type="subcellular location">
    <subcellularLocation>
        <location evidence="1">Cell membrane</location>
        <topology evidence="1">Multi-pass membrane protein</topology>
    </subcellularLocation>
</comment>
<feature type="repeat" description="ANK" evidence="13">
    <location>
        <begin position="300"/>
        <end position="332"/>
    </location>
</feature>
<evidence type="ECO:0000256" key="15">
    <source>
        <dbReference type="SAM" id="Phobius"/>
    </source>
</evidence>
<dbReference type="Proteomes" id="UP000494206">
    <property type="component" value="Unassembled WGS sequence"/>
</dbReference>